<evidence type="ECO:0000256" key="1">
    <source>
        <dbReference type="ARBA" id="ARBA00022485"/>
    </source>
</evidence>
<reference evidence="7 8" key="1">
    <citation type="journal article" date="2015" name="Nature">
        <title>rRNA introns, odd ribosomes, and small enigmatic genomes across a large radiation of phyla.</title>
        <authorList>
            <person name="Brown C.T."/>
            <person name="Hug L.A."/>
            <person name="Thomas B.C."/>
            <person name="Sharon I."/>
            <person name="Castelle C.J."/>
            <person name="Singh A."/>
            <person name="Wilkins M.J."/>
            <person name="Williams K.H."/>
            <person name="Banfield J.F."/>
        </authorList>
    </citation>
    <scope>NUCLEOTIDE SEQUENCE [LARGE SCALE GENOMIC DNA]</scope>
</reference>
<feature type="binding site" evidence="5">
    <location>
        <position position="92"/>
    </location>
    <ligand>
        <name>(2E)-4-hydroxy-3-methylbut-2-enyl diphosphate</name>
        <dbReference type="ChEBI" id="CHEBI:128753"/>
    </ligand>
</feature>
<dbReference type="Gene3D" id="3.40.1010.20">
    <property type="entry name" value="4-hydroxy-3-methylbut-2-enyl diphosphate reductase, catalytic domain"/>
    <property type="match status" value="2"/>
</dbReference>
<evidence type="ECO:0000256" key="4">
    <source>
        <dbReference type="ARBA" id="ARBA00023014"/>
    </source>
</evidence>
<feature type="binding site" evidence="5">
    <location>
        <position position="275"/>
    </location>
    <ligand>
        <name>isopentenyl diphosphate</name>
        <dbReference type="ChEBI" id="CHEBI:128769"/>
    </ligand>
</feature>
<dbReference type="InterPro" id="IPR003451">
    <property type="entry name" value="LytB/IspH"/>
</dbReference>
<evidence type="ECO:0000256" key="2">
    <source>
        <dbReference type="ARBA" id="ARBA00022723"/>
    </source>
</evidence>
<dbReference type="AlphaFoldDB" id="A0A0G0U3U1"/>
<feature type="binding site" evidence="5">
    <location>
        <position position="274"/>
    </location>
    <ligand>
        <name>dimethylallyl diphosphate</name>
        <dbReference type="ChEBI" id="CHEBI:57623"/>
    </ligand>
</feature>
<dbReference type="PANTHER" id="PTHR30426:SF0">
    <property type="entry name" value="4-HYDROXY-3-METHYLBUT-2-ENYL DIPHOSPHATE REDUCTASE"/>
    <property type="match status" value="1"/>
</dbReference>
<organism evidence="7 8">
    <name type="scientific">Candidatus Daviesbacteria bacterium GW2011_GWA2_40_9</name>
    <dbReference type="NCBI Taxonomy" id="1618424"/>
    <lineage>
        <taxon>Bacteria</taxon>
        <taxon>Candidatus Daviesiibacteriota</taxon>
    </lineage>
</organism>
<feature type="binding site" evidence="5">
    <location>
        <position position="92"/>
    </location>
    <ligand>
        <name>dimethylallyl diphosphate</name>
        <dbReference type="ChEBI" id="CHEBI:57623"/>
    </ligand>
</feature>
<dbReference type="HAMAP" id="MF_00191">
    <property type="entry name" value="IspH"/>
    <property type="match status" value="1"/>
</dbReference>
<feature type="active site" description="Proton donor" evidence="5">
    <location>
        <position position="177"/>
    </location>
</feature>
<dbReference type="EMBL" id="LCAB01000002">
    <property type="protein sequence ID" value="KKR83729.1"/>
    <property type="molecule type" value="Genomic_DNA"/>
</dbReference>
<dbReference type="Pfam" id="PF02401">
    <property type="entry name" value="LYTB"/>
    <property type="match status" value="1"/>
</dbReference>
<dbReference type="PANTHER" id="PTHR30426">
    <property type="entry name" value="4-HYDROXY-3-METHYLBUT-2-ENYL DIPHOSPHATE REDUCTASE"/>
    <property type="match status" value="1"/>
</dbReference>
<dbReference type="GO" id="GO:0019288">
    <property type="term" value="P:isopentenyl diphosphate biosynthetic process, methylerythritol 4-phosphate pathway"/>
    <property type="evidence" value="ECO:0007669"/>
    <property type="project" value="UniProtKB-UniRule"/>
</dbReference>
<dbReference type="GO" id="GO:0046872">
    <property type="term" value="F:metal ion binding"/>
    <property type="evidence" value="ECO:0007669"/>
    <property type="project" value="UniProtKB-KW"/>
</dbReference>
<feature type="binding site" evidence="5">
    <location>
        <position position="125"/>
    </location>
    <ligand>
        <name>isopentenyl diphosphate</name>
        <dbReference type="ChEBI" id="CHEBI:128769"/>
    </ligand>
</feature>
<dbReference type="GO" id="GO:0016114">
    <property type="term" value="P:terpenoid biosynthetic process"/>
    <property type="evidence" value="ECO:0007669"/>
    <property type="project" value="UniProtKB-UniRule"/>
</dbReference>
<dbReference type="GO" id="GO:0051539">
    <property type="term" value="F:4 iron, 4 sulfur cluster binding"/>
    <property type="evidence" value="ECO:0007669"/>
    <property type="project" value="UniProtKB-UniRule"/>
</dbReference>
<comment type="caution">
    <text evidence="7">The sequence shown here is derived from an EMBL/GenBank/DDBJ whole genome shotgun (WGS) entry which is preliminary data.</text>
</comment>
<sequence>MENGSKQIRSKSLTGGTKERSRASTASRRTSGEDAPEIPKRQDPSKVVWPQKLLLASPRGFCAGVRRAIDALNRLVEAHPRQTIYCFHQIVHNTYVVSEFESKGVKFVNSLEEVPENSIIVFSSHGVSPQVRQQAEKKKLKTIDATCPFVTKTHLEVKKYASEGDKIIYIGQSHHDEAVGATGEAPESTVIVQTPEEIEALEISPSQKVALVTQTTLSFDETEGLRQALKSKYPHLIEPSHSDICMATQNRQNGVKELVQSGAKVVIVLGSANSSNSNKLKKVAEKMGVKAVLIDEISELDLSLIESVECVGLTAGASLPENKITKALEWFKDHGTKTIEEILVADESSISLPTVDTHQPSKA</sequence>
<comment type="similarity">
    <text evidence="5">Belongs to the IspH family.</text>
</comment>
<feature type="binding site" evidence="5">
    <location>
        <position position="276"/>
    </location>
    <ligand>
        <name>dimethylallyl diphosphate</name>
        <dbReference type="ChEBI" id="CHEBI:57623"/>
    </ligand>
</feature>
<keyword evidence="1 5" id="KW-0004">4Fe-4S</keyword>
<comment type="function">
    <text evidence="5">Catalyzes the conversion of 1-hydroxy-2-methyl-2-(E)-butenyl 4-diphosphate (HMBPP) into a mixture of isopentenyl diphosphate (IPP) and dimethylallyl diphosphate (DMAPP). Acts in the terminal step of the DOXP/MEP pathway for isoprenoid precursor biosynthesis.</text>
</comment>
<feature type="binding site" evidence="5">
    <location>
        <position position="275"/>
    </location>
    <ligand>
        <name>(2E)-4-hydroxy-3-methylbut-2-enyl diphosphate</name>
        <dbReference type="ChEBI" id="CHEBI:128753"/>
    </ligand>
</feature>
<evidence type="ECO:0000256" key="5">
    <source>
        <dbReference type="HAMAP-Rule" id="MF_00191"/>
    </source>
</evidence>
<feature type="binding site" evidence="5">
    <location>
        <position position="92"/>
    </location>
    <ligand>
        <name>isopentenyl diphosphate</name>
        <dbReference type="ChEBI" id="CHEBI:128769"/>
    </ligand>
</feature>
<evidence type="ECO:0000313" key="8">
    <source>
        <dbReference type="Proteomes" id="UP000034601"/>
    </source>
</evidence>
<feature type="binding site" evidence="5">
    <location>
        <position position="62"/>
    </location>
    <ligand>
        <name>[4Fe-4S] cluster</name>
        <dbReference type="ChEBI" id="CHEBI:49883"/>
    </ligand>
</feature>
<dbReference type="UniPathway" id="UPA00059">
    <property type="reaction ID" value="UER00105"/>
</dbReference>
<evidence type="ECO:0000256" key="3">
    <source>
        <dbReference type="ARBA" id="ARBA00023004"/>
    </source>
</evidence>
<feature type="binding site" evidence="5">
    <location>
        <position position="125"/>
    </location>
    <ligand>
        <name>(2E)-4-hydroxy-3-methylbut-2-enyl diphosphate</name>
        <dbReference type="ChEBI" id="CHEBI:128753"/>
    </ligand>
</feature>
<feature type="binding site" evidence="5">
    <location>
        <position position="276"/>
    </location>
    <ligand>
        <name>isopentenyl diphosphate</name>
        <dbReference type="ChEBI" id="CHEBI:128769"/>
    </ligand>
</feature>
<proteinExistence type="inferred from homology"/>
<feature type="binding site" evidence="5">
    <location>
        <position position="276"/>
    </location>
    <ligand>
        <name>(2E)-4-hydroxy-3-methylbut-2-enyl diphosphate</name>
        <dbReference type="ChEBI" id="CHEBI:128753"/>
    </ligand>
</feature>
<feature type="binding site" evidence="5">
    <location>
        <position position="175"/>
    </location>
    <ligand>
        <name>dimethylallyl diphosphate</name>
        <dbReference type="ChEBI" id="CHEBI:57623"/>
    </ligand>
</feature>
<feature type="binding site" evidence="5">
    <location>
        <position position="274"/>
    </location>
    <ligand>
        <name>(2E)-4-hydroxy-3-methylbut-2-enyl diphosphate</name>
        <dbReference type="ChEBI" id="CHEBI:128753"/>
    </ligand>
</feature>
<dbReference type="NCBIfam" id="TIGR00216">
    <property type="entry name" value="ispH_lytB"/>
    <property type="match status" value="1"/>
</dbReference>
<keyword evidence="3 5" id="KW-0408">Iron</keyword>
<feature type="binding site" evidence="5">
    <location>
        <position position="318"/>
    </location>
    <ligand>
        <name>(2E)-4-hydroxy-3-methylbut-2-enyl diphosphate</name>
        <dbReference type="ChEBI" id="CHEBI:128753"/>
    </ligand>
</feature>
<gene>
    <name evidence="5" type="primary">ispH</name>
    <name evidence="7" type="ORF">UU29_C0002G0042</name>
</gene>
<dbReference type="Proteomes" id="UP000034601">
    <property type="component" value="Unassembled WGS sequence"/>
</dbReference>
<feature type="binding site" evidence="5">
    <location>
        <position position="175"/>
    </location>
    <ligand>
        <name>isopentenyl diphosphate</name>
        <dbReference type="ChEBI" id="CHEBI:128769"/>
    </ligand>
</feature>
<dbReference type="UniPathway" id="UPA00056">
    <property type="reaction ID" value="UER00097"/>
</dbReference>
<comment type="catalytic activity">
    <reaction evidence="5">
        <text>dimethylallyl diphosphate + 2 oxidized [2Fe-2S]-[ferredoxin] + H2O = (2E)-4-hydroxy-3-methylbut-2-enyl diphosphate + 2 reduced [2Fe-2S]-[ferredoxin] + 2 H(+)</text>
        <dbReference type="Rhea" id="RHEA:24825"/>
        <dbReference type="Rhea" id="RHEA-COMP:10000"/>
        <dbReference type="Rhea" id="RHEA-COMP:10001"/>
        <dbReference type="ChEBI" id="CHEBI:15377"/>
        <dbReference type="ChEBI" id="CHEBI:15378"/>
        <dbReference type="ChEBI" id="CHEBI:33737"/>
        <dbReference type="ChEBI" id="CHEBI:33738"/>
        <dbReference type="ChEBI" id="CHEBI:57623"/>
        <dbReference type="ChEBI" id="CHEBI:128753"/>
        <dbReference type="EC" id="1.17.7.4"/>
    </reaction>
</comment>
<evidence type="ECO:0000256" key="6">
    <source>
        <dbReference type="SAM" id="MobiDB-lite"/>
    </source>
</evidence>
<comment type="cofactor">
    <cofactor evidence="5">
        <name>[4Fe-4S] cluster</name>
        <dbReference type="ChEBI" id="CHEBI:49883"/>
    </cofactor>
    <text evidence="5">Binds 1 [4Fe-4S] cluster per subunit.</text>
</comment>
<keyword evidence="5" id="KW-0414">Isoprene biosynthesis</keyword>
<comment type="pathway">
    <text evidence="5">Isoprenoid biosynthesis; isopentenyl diphosphate biosynthesis via DXP pathway; isopentenyl diphosphate from 1-deoxy-D-xylulose 5-phosphate: step 6/6.</text>
</comment>
<dbReference type="Gene3D" id="3.40.50.11270">
    <property type="match status" value="1"/>
</dbReference>
<feature type="binding site" evidence="5">
    <location>
        <position position="275"/>
    </location>
    <ligand>
        <name>dimethylallyl diphosphate</name>
        <dbReference type="ChEBI" id="CHEBI:57623"/>
    </ligand>
</feature>
<protein>
    <recommendedName>
        <fullName evidence="5">4-hydroxy-3-methylbut-2-enyl diphosphate reductase</fullName>
        <shortName evidence="5">HMBPP reductase</shortName>
        <ecNumber evidence="5">1.17.7.4</ecNumber>
    </recommendedName>
</protein>
<feature type="binding site" evidence="5">
    <location>
        <position position="274"/>
    </location>
    <ligand>
        <name>isopentenyl diphosphate</name>
        <dbReference type="ChEBI" id="CHEBI:128769"/>
    </ligand>
</feature>
<feature type="binding site" evidence="5">
    <location>
        <position position="125"/>
    </location>
    <ligand>
        <name>dimethylallyl diphosphate</name>
        <dbReference type="ChEBI" id="CHEBI:57623"/>
    </ligand>
</feature>
<feature type="binding site" evidence="5">
    <location>
        <position position="215"/>
    </location>
    <ligand>
        <name>(2E)-4-hydroxy-3-methylbut-2-enyl diphosphate</name>
        <dbReference type="ChEBI" id="CHEBI:128753"/>
    </ligand>
</feature>
<comment type="pathway">
    <text evidence="5">Isoprenoid biosynthesis; dimethylallyl diphosphate biosynthesis; dimethylallyl diphosphate from (2E)-4-hydroxy-3-methylbutenyl diphosphate: step 1/1.</text>
</comment>
<name>A0A0G0U3U1_9BACT</name>
<dbReference type="EC" id="1.17.7.4" evidence="5"/>
<evidence type="ECO:0000313" key="7">
    <source>
        <dbReference type="EMBL" id="KKR83729.1"/>
    </source>
</evidence>
<feature type="compositionally biased region" description="Polar residues" evidence="6">
    <location>
        <begin position="1"/>
        <end position="15"/>
    </location>
</feature>
<dbReference type="PATRIC" id="fig|1618424.3.peg.138"/>
<feature type="binding site" evidence="5">
    <location>
        <position position="147"/>
    </location>
    <ligand>
        <name>[4Fe-4S] cluster</name>
        <dbReference type="ChEBI" id="CHEBI:49883"/>
    </ligand>
</feature>
<accession>A0A0G0U3U1</accession>
<keyword evidence="2 5" id="KW-0479">Metal-binding</keyword>
<feature type="binding site" evidence="5">
    <location>
        <position position="318"/>
    </location>
    <ligand>
        <name>isopentenyl diphosphate</name>
        <dbReference type="ChEBI" id="CHEBI:128769"/>
    </ligand>
</feature>
<dbReference type="CDD" id="cd13944">
    <property type="entry name" value="lytB_ispH"/>
    <property type="match status" value="1"/>
</dbReference>
<feature type="region of interest" description="Disordered" evidence="6">
    <location>
        <begin position="1"/>
        <end position="44"/>
    </location>
</feature>
<keyword evidence="5" id="KW-0560">Oxidoreductase</keyword>
<keyword evidence="4 5" id="KW-0411">Iron-sulfur</keyword>
<feature type="binding site" evidence="5">
    <location>
        <position position="245"/>
    </location>
    <ligand>
        <name>[4Fe-4S] cluster</name>
        <dbReference type="ChEBI" id="CHEBI:49883"/>
    </ligand>
</feature>
<dbReference type="GO" id="GO:0051745">
    <property type="term" value="F:4-hydroxy-3-methylbut-2-enyl diphosphate reductase activity"/>
    <property type="evidence" value="ECO:0007669"/>
    <property type="project" value="UniProtKB-UniRule"/>
</dbReference>
<feature type="binding site" evidence="5">
    <location>
        <position position="318"/>
    </location>
    <ligand>
        <name>dimethylallyl diphosphate</name>
        <dbReference type="ChEBI" id="CHEBI:57623"/>
    </ligand>
</feature>
<dbReference type="GO" id="GO:0050992">
    <property type="term" value="P:dimethylallyl diphosphate biosynthetic process"/>
    <property type="evidence" value="ECO:0007669"/>
    <property type="project" value="UniProtKB-UniRule"/>
</dbReference>
<feature type="binding site" evidence="5">
    <location>
        <position position="175"/>
    </location>
    <ligand>
        <name>(2E)-4-hydroxy-3-methylbut-2-enyl diphosphate</name>
        <dbReference type="ChEBI" id="CHEBI:128753"/>
    </ligand>
</feature>
<comment type="catalytic activity">
    <reaction evidence="5">
        <text>isopentenyl diphosphate + 2 oxidized [2Fe-2S]-[ferredoxin] + H2O = (2E)-4-hydroxy-3-methylbut-2-enyl diphosphate + 2 reduced [2Fe-2S]-[ferredoxin] + 2 H(+)</text>
        <dbReference type="Rhea" id="RHEA:24488"/>
        <dbReference type="Rhea" id="RHEA-COMP:10000"/>
        <dbReference type="Rhea" id="RHEA-COMP:10001"/>
        <dbReference type="ChEBI" id="CHEBI:15377"/>
        <dbReference type="ChEBI" id="CHEBI:15378"/>
        <dbReference type="ChEBI" id="CHEBI:33737"/>
        <dbReference type="ChEBI" id="CHEBI:33738"/>
        <dbReference type="ChEBI" id="CHEBI:128753"/>
        <dbReference type="ChEBI" id="CHEBI:128769"/>
        <dbReference type="EC" id="1.17.7.4"/>
    </reaction>
</comment>